<reference evidence="17 18" key="1">
    <citation type="journal article" date="2018" name="Gigascience">
        <title>Genomes of trombidid mites reveal novel predicted allergens and laterally-transferred genes associated with secondary metabolism.</title>
        <authorList>
            <person name="Dong X."/>
            <person name="Chaisiri K."/>
            <person name="Xia D."/>
            <person name="Armstrong S.D."/>
            <person name="Fang Y."/>
            <person name="Donnelly M.J."/>
            <person name="Kadowaki T."/>
            <person name="McGarry J.W."/>
            <person name="Darby A.C."/>
            <person name="Makepeace B.L."/>
        </authorList>
    </citation>
    <scope>NUCLEOTIDE SEQUENCE [LARGE SCALE GENOMIC DNA]</scope>
    <source>
        <strain evidence="17">UoL-UT</strain>
    </source>
</reference>
<evidence type="ECO:0000256" key="10">
    <source>
        <dbReference type="ARBA" id="ARBA00023242"/>
    </source>
</evidence>
<evidence type="ECO:0000313" key="17">
    <source>
        <dbReference type="EMBL" id="RWS22832.1"/>
    </source>
</evidence>
<comment type="subcellular location">
    <subcellularLocation>
        <location evidence="2">Cytoplasm</location>
        <location evidence="2">Perinuclear region</location>
    </subcellularLocation>
    <subcellularLocation>
        <location evidence="1">Nucleus</location>
    </subcellularLocation>
</comment>
<feature type="non-terminal residue" evidence="17">
    <location>
        <position position="303"/>
    </location>
</feature>
<keyword evidence="6" id="KW-0498">Mitosis</keyword>
<evidence type="ECO:0000256" key="12">
    <source>
        <dbReference type="ARBA" id="ARBA00023306"/>
    </source>
</evidence>
<evidence type="ECO:0000256" key="15">
    <source>
        <dbReference type="ARBA" id="ARBA00061603"/>
    </source>
</evidence>
<comment type="subunit">
    <text evidence="16">Belongs to the multiprotein complex Integrator, at least composed of IntS1, IntS2, IntS3, IntS4, omd/IntS5, IntS6, defl/IntS7, IntS8, IntS9, IntS10, IntS11, IntS12, asun/IntS13, IntS14 and IntS15. The core complex associates with protein phosphatase 2A subunits mts/PP2A and Pp2A-29B, to form the Integrator-PP2A (INTAC) complex.</text>
</comment>
<evidence type="ECO:0000256" key="8">
    <source>
        <dbReference type="ARBA" id="ARBA00022871"/>
    </source>
</evidence>
<dbReference type="InterPro" id="IPR019355">
    <property type="entry name" value="Cell_cycle_regulator_Mat89Bb"/>
</dbReference>
<dbReference type="Pfam" id="PF10221">
    <property type="entry name" value="Mat89Bb"/>
    <property type="match status" value="1"/>
</dbReference>
<keyword evidence="5" id="KW-0132">Cell division</keyword>
<keyword evidence="11" id="KW-0469">Meiosis</keyword>
<evidence type="ECO:0000256" key="7">
    <source>
        <dbReference type="ARBA" id="ARBA00022782"/>
    </source>
</evidence>
<sequence length="303" mass="33883">MNALNAKTVFVCDSRHSFIRKESQENIEFDVIGKNKQTPTAIIPLSSISKSLWTSTVEAIQEYSRVVWDIFPSSKAICFVTFDGNKEVRLNSWNEEEQNLSFFSNCFSKASMNAHADGSHTNTVSENNAVLRGLQAAVETLCVPSKIQEERRKQKLVDVNKGRIILISYFKSDSQIKMIAEFILDAVKNFNQIITSNVDSETTSVKLPLNELNLVIINTHPINESSRITEIPYHEISSNITCEVVSVKSGSFLASKLMSLVLYHYNLASTTVTGIPMKEEQNASSSANYDVELLHPSEAHIDL</sequence>
<dbReference type="GO" id="GO:0051321">
    <property type="term" value="P:meiotic cell cycle"/>
    <property type="evidence" value="ECO:0007669"/>
    <property type="project" value="UniProtKB-KW"/>
</dbReference>
<evidence type="ECO:0000256" key="13">
    <source>
        <dbReference type="ARBA" id="ARBA00030658"/>
    </source>
</evidence>
<dbReference type="GO" id="GO:0007346">
    <property type="term" value="P:regulation of mitotic cell cycle"/>
    <property type="evidence" value="ECO:0007669"/>
    <property type="project" value="TreeGrafter"/>
</dbReference>
<dbReference type="GO" id="GO:0032039">
    <property type="term" value="C:integrator complex"/>
    <property type="evidence" value="ECO:0007669"/>
    <property type="project" value="TreeGrafter"/>
</dbReference>
<organism evidence="17 18">
    <name type="scientific">Leptotrombidium deliense</name>
    <dbReference type="NCBI Taxonomy" id="299467"/>
    <lineage>
        <taxon>Eukaryota</taxon>
        <taxon>Metazoa</taxon>
        <taxon>Ecdysozoa</taxon>
        <taxon>Arthropoda</taxon>
        <taxon>Chelicerata</taxon>
        <taxon>Arachnida</taxon>
        <taxon>Acari</taxon>
        <taxon>Acariformes</taxon>
        <taxon>Trombidiformes</taxon>
        <taxon>Prostigmata</taxon>
        <taxon>Anystina</taxon>
        <taxon>Parasitengona</taxon>
        <taxon>Trombiculoidea</taxon>
        <taxon>Trombiculidae</taxon>
        <taxon>Leptotrombidium</taxon>
    </lineage>
</organism>
<dbReference type="GO" id="GO:0051301">
    <property type="term" value="P:cell division"/>
    <property type="evidence" value="ECO:0007669"/>
    <property type="project" value="UniProtKB-KW"/>
</dbReference>
<evidence type="ECO:0000256" key="16">
    <source>
        <dbReference type="ARBA" id="ARBA00065185"/>
    </source>
</evidence>
<dbReference type="OrthoDB" id="5844105at2759"/>
<keyword evidence="9" id="KW-0175">Coiled coil</keyword>
<comment type="similarity">
    <text evidence="15">Belongs to the Integrator subunit 13 family.</text>
</comment>
<dbReference type="VEuPathDB" id="VectorBase:LDEU009208"/>
<evidence type="ECO:0000256" key="6">
    <source>
        <dbReference type="ARBA" id="ARBA00022776"/>
    </source>
</evidence>
<gene>
    <name evidence="17" type="ORF">B4U80_08480</name>
</gene>
<dbReference type="PANTHER" id="PTHR12955:SF1">
    <property type="entry name" value="INTEGRATOR COMPLEX SUBUNIT 13"/>
    <property type="match status" value="1"/>
</dbReference>
<keyword evidence="12" id="KW-0131">Cell cycle</keyword>
<keyword evidence="4" id="KW-0963">Cytoplasm</keyword>
<evidence type="ECO:0000256" key="2">
    <source>
        <dbReference type="ARBA" id="ARBA00004556"/>
    </source>
</evidence>
<dbReference type="Proteomes" id="UP000288716">
    <property type="component" value="Unassembled WGS sequence"/>
</dbReference>
<name>A0A443S5M1_9ACAR</name>
<dbReference type="AlphaFoldDB" id="A0A443S5M1"/>
<evidence type="ECO:0000256" key="3">
    <source>
        <dbReference type="ARBA" id="ARBA00020501"/>
    </source>
</evidence>
<dbReference type="GO" id="GO:0051642">
    <property type="term" value="P:centrosome localization"/>
    <property type="evidence" value="ECO:0007669"/>
    <property type="project" value="TreeGrafter"/>
</dbReference>
<dbReference type="STRING" id="299467.A0A443S5M1"/>
<evidence type="ECO:0000256" key="9">
    <source>
        <dbReference type="ARBA" id="ARBA00023054"/>
    </source>
</evidence>
<keyword evidence="8" id="KW-0744">Spermatogenesis</keyword>
<keyword evidence="10" id="KW-0539">Nucleus</keyword>
<protein>
    <recommendedName>
        <fullName evidence="3">Protein asunder</fullName>
    </recommendedName>
    <alternativeName>
        <fullName evidence="14">Cell cycle regulator Mat89Bb</fullName>
    </alternativeName>
    <alternativeName>
        <fullName evidence="13">Set apart in position or space protein</fullName>
    </alternativeName>
</protein>
<dbReference type="GO" id="GO:0048471">
    <property type="term" value="C:perinuclear region of cytoplasm"/>
    <property type="evidence" value="ECO:0007669"/>
    <property type="project" value="UniProtKB-SubCell"/>
</dbReference>
<keyword evidence="7" id="KW-0221">Differentiation</keyword>
<evidence type="ECO:0000256" key="11">
    <source>
        <dbReference type="ARBA" id="ARBA00023254"/>
    </source>
</evidence>
<dbReference type="GO" id="GO:0030154">
    <property type="term" value="P:cell differentiation"/>
    <property type="evidence" value="ECO:0007669"/>
    <property type="project" value="UniProtKB-KW"/>
</dbReference>
<dbReference type="GO" id="GO:0007283">
    <property type="term" value="P:spermatogenesis"/>
    <property type="evidence" value="ECO:0007669"/>
    <property type="project" value="UniProtKB-KW"/>
</dbReference>
<evidence type="ECO:0000256" key="4">
    <source>
        <dbReference type="ARBA" id="ARBA00022490"/>
    </source>
</evidence>
<dbReference type="EMBL" id="NCKV01007790">
    <property type="protein sequence ID" value="RWS22832.1"/>
    <property type="molecule type" value="Genomic_DNA"/>
</dbReference>
<keyword evidence="18" id="KW-1185">Reference proteome</keyword>
<proteinExistence type="inferred from homology"/>
<evidence type="ECO:0000256" key="5">
    <source>
        <dbReference type="ARBA" id="ARBA00022618"/>
    </source>
</evidence>
<dbReference type="PANTHER" id="PTHR12955">
    <property type="entry name" value="SARCOMA ANTIGEN NY-SAR-95-RELATED"/>
    <property type="match status" value="1"/>
</dbReference>
<evidence type="ECO:0000256" key="1">
    <source>
        <dbReference type="ARBA" id="ARBA00004123"/>
    </source>
</evidence>
<comment type="caution">
    <text evidence="17">The sequence shown here is derived from an EMBL/GenBank/DDBJ whole genome shotgun (WGS) entry which is preliminary data.</text>
</comment>
<accession>A0A443S5M1</accession>
<evidence type="ECO:0000313" key="18">
    <source>
        <dbReference type="Proteomes" id="UP000288716"/>
    </source>
</evidence>
<evidence type="ECO:0000256" key="14">
    <source>
        <dbReference type="ARBA" id="ARBA00032585"/>
    </source>
</evidence>